<comment type="caution">
    <text evidence="1">The sequence shown here is derived from an EMBL/GenBank/DDBJ whole genome shotgun (WGS) entry which is preliminary data.</text>
</comment>
<reference evidence="1 2" key="1">
    <citation type="submission" date="2018-02" db="EMBL/GenBank/DDBJ databases">
        <title>Genomic Encyclopedia of Archaeal and Bacterial Type Strains, Phase II (KMG-II): from individual species to whole genera.</title>
        <authorList>
            <person name="Goeker M."/>
        </authorList>
    </citation>
    <scope>NUCLEOTIDE SEQUENCE [LARGE SCALE GENOMIC DNA]</scope>
    <source>
        <strain evidence="1 2">DSM 18921</strain>
    </source>
</reference>
<gene>
    <name evidence="1" type="ORF">LX70_03977</name>
</gene>
<dbReference type="AlphaFoldDB" id="A0A2S8RWD2"/>
<sequence>MPIFPKTQAVQDALRIVTDPEFAQKVGQSVRNLAWLTLTSARGTTVSQIRPRRVTRPSTGGDAA</sequence>
<dbReference type="Proteomes" id="UP000238338">
    <property type="component" value="Unassembled WGS sequence"/>
</dbReference>
<evidence type="ECO:0000313" key="1">
    <source>
        <dbReference type="EMBL" id="PQV52871.1"/>
    </source>
</evidence>
<evidence type="ECO:0000313" key="2">
    <source>
        <dbReference type="Proteomes" id="UP000238338"/>
    </source>
</evidence>
<organism evidence="1 2">
    <name type="scientific">Albidovulum denitrificans</name>
    <dbReference type="NCBI Taxonomy" id="404881"/>
    <lineage>
        <taxon>Bacteria</taxon>
        <taxon>Pseudomonadati</taxon>
        <taxon>Pseudomonadota</taxon>
        <taxon>Alphaproteobacteria</taxon>
        <taxon>Rhodobacterales</taxon>
        <taxon>Paracoccaceae</taxon>
        <taxon>Albidovulum</taxon>
    </lineage>
</organism>
<dbReference type="EMBL" id="PVEP01000015">
    <property type="protein sequence ID" value="PQV52871.1"/>
    <property type="molecule type" value="Genomic_DNA"/>
</dbReference>
<protein>
    <submittedName>
        <fullName evidence="1">Uncharacterized protein</fullName>
    </submittedName>
</protein>
<accession>A0A2S8RWD2</accession>
<name>A0A2S8RWD2_9RHOB</name>
<dbReference type="RefSeq" id="WP_146111666.1">
    <property type="nucleotide sequence ID" value="NZ_PVEP01000015.1"/>
</dbReference>
<proteinExistence type="predicted"/>
<keyword evidence="2" id="KW-1185">Reference proteome</keyword>